<dbReference type="KEGG" id="lrs:PX52LOC_07413"/>
<sequence length="270" mass="30186">MLPGVTIVDVLDIRREHDGVIFVPALMDFDDRATVYKIEVFDAATRDDPRFRAAQQYCGVTGDLYSFPSIWLRSRIMAEFRMRPLVPGDDNGGLLQVPFLAAVRDLFGRVEIHPFVCDDVSLGGEPRFEFSRSCTSPDMRSTVIAAFRSLLLASPISLVPFQEFAAWDADDYGGLAQVGIGNDGLAFEHGLDEIDPEEPEFDLYEWFDDMPGREGHDCEACGGEGEENFCPVGEPCEICGGTGRLSWRAPWPHDLKRPRRSVSLAFNRRS</sequence>
<evidence type="ECO:0000313" key="1">
    <source>
        <dbReference type="EMBL" id="QEL20320.1"/>
    </source>
</evidence>
<dbReference type="EMBL" id="CP042425">
    <property type="protein sequence ID" value="QEL20320.1"/>
    <property type="molecule type" value="Genomic_DNA"/>
</dbReference>
<dbReference type="Proteomes" id="UP000324974">
    <property type="component" value="Chromosome"/>
</dbReference>
<dbReference type="AlphaFoldDB" id="A0A5C1AMW1"/>
<gene>
    <name evidence="1" type="ORF">PX52LOC_07413</name>
</gene>
<name>A0A5C1AMW1_9BACT</name>
<proteinExistence type="predicted"/>
<dbReference type="RefSeq" id="WP_149114630.1">
    <property type="nucleotide sequence ID" value="NZ_CP042425.1"/>
</dbReference>
<evidence type="ECO:0000313" key="2">
    <source>
        <dbReference type="Proteomes" id="UP000324974"/>
    </source>
</evidence>
<keyword evidence="2" id="KW-1185">Reference proteome</keyword>
<accession>A0A5C1AMW1</accession>
<protein>
    <submittedName>
        <fullName evidence="1">Uncharacterized protein</fullName>
    </submittedName>
</protein>
<organism evidence="1 2">
    <name type="scientific">Limnoglobus roseus</name>
    <dbReference type="NCBI Taxonomy" id="2598579"/>
    <lineage>
        <taxon>Bacteria</taxon>
        <taxon>Pseudomonadati</taxon>
        <taxon>Planctomycetota</taxon>
        <taxon>Planctomycetia</taxon>
        <taxon>Gemmatales</taxon>
        <taxon>Gemmataceae</taxon>
        <taxon>Limnoglobus</taxon>
    </lineage>
</organism>
<reference evidence="2" key="1">
    <citation type="submission" date="2019-08" db="EMBL/GenBank/DDBJ databases">
        <title>Limnoglobus roseus gen. nov., sp. nov., a novel freshwater planctomycete with a giant genome from the family Gemmataceae.</title>
        <authorList>
            <person name="Kulichevskaya I.S."/>
            <person name="Naumoff D.G."/>
            <person name="Miroshnikov K."/>
            <person name="Ivanova A."/>
            <person name="Philippov D.A."/>
            <person name="Hakobyan A."/>
            <person name="Rijpstra I.C."/>
            <person name="Sinninghe Damste J.S."/>
            <person name="Liesack W."/>
            <person name="Dedysh S.N."/>
        </authorList>
    </citation>
    <scope>NUCLEOTIDE SEQUENCE [LARGE SCALE GENOMIC DNA]</scope>
    <source>
        <strain evidence="2">PX52</strain>
    </source>
</reference>